<dbReference type="AlphaFoldDB" id="A0A167F2C3"/>
<accession>A0A167F2C3</accession>
<dbReference type="PANTHER" id="PTHR30605:SF0">
    <property type="entry name" value="ANHYDRO-N-ACETYLMURAMIC ACID KINASE"/>
    <property type="match status" value="1"/>
</dbReference>
<dbReference type="OrthoDB" id="5427593at2759"/>
<dbReference type="GO" id="GO:0016773">
    <property type="term" value="F:phosphotransferase activity, alcohol group as acceptor"/>
    <property type="evidence" value="ECO:0007669"/>
    <property type="project" value="InterPro"/>
</dbReference>
<evidence type="ECO:0000313" key="2">
    <source>
        <dbReference type="Proteomes" id="UP000189580"/>
    </source>
</evidence>
<evidence type="ECO:0000313" key="1">
    <source>
        <dbReference type="EMBL" id="ANB14734.1"/>
    </source>
</evidence>
<dbReference type="EMBL" id="CP014503">
    <property type="protein sequence ID" value="ANB14734.1"/>
    <property type="molecule type" value="Genomic_DNA"/>
</dbReference>
<evidence type="ECO:0008006" key="3">
    <source>
        <dbReference type="Google" id="ProtNLM"/>
    </source>
</evidence>
<sequence>MTISLPENMANPLNLSVIGLNSGTSMDSVDIVLCRFKQDDPASPLHLQLVLYDEMPMPVDLKNRVLRLIRDNESSPEELSQVNVQLGITFADATTAFCKKHDINLKSEIDLVASHGQTIWYVSNPGPDQTKSVLTMAEGAYIAQKLSKTVVSDFRISEQSVGRQGAPMIAFFDGLLLAHPTKMRICQNIGGIANSCFIPPESAGGLDKIFDFDNGPGNIFIDAAMRHFTDGQMEYDVDGEWGKKGTADEEMVANFLENESYFKRALPKTTGRELFGDGVSIGLIEEGLRRGLSKYDIIATITRITAQAIVNDYNRFGAGLPPIDELYLCGGGAHNPNIVNYIQQSFPNLKILPLSITGIPGGAKEAVTFAFQGLEAILGRPLIIPDRVENKVPVVVGKVTPGPNYRKLQAVSSNYGINYEDDYLPPVRKLIIDKE</sequence>
<name>A0A167F2C3_9ASCO</name>
<organism evidence="1 2">
    <name type="scientific">Sugiyamaella lignohabitans</name>
    <dbReference type="NCBI Taxonomy" id="796027"/>
    <lineage>
        <taxon>Eukaryota</taxon>
        <taxon>Fungi</taxon>
        <taxon>Dikarya</taxon>
        <taxon>Ascomycota</taxon>
        <taxon>Saccharomycotina</taxon>
        <taxon>Dipodascomycetes</taxon>
        <taxon>Dipodascales</taxon>
        <taxon>Trichomonascaceae</taxon>
        <taxon>Sugiyamaella</taxon>
    </lineage>
</organism>
<dbReference type="Proteomes" id="UP000189580">
    <property type="component" value="Chromosome b"/>
</dbReference>
<dbReference type="PANTHER" id="PTHR30605">
    <property type="entry name" value="ANHYDRO-N-ACETYLMURAMIC ACID KINASE"/>
    <property type="match status" value="1"/>
</dbReference>
<dbReference type="InterPro" id="IPR043129">
    <property type="entry name" value="ATPase_NBD"/>
</dbReference>
<protein>
    <recommendedName>
        <fullName evidence="3">Anhydro-N-acetylmuramic acid kinase</fullName>
    </recommendedName>
</protein>
<dbReference type="Pfam" id="PF03702">
    <property type="entry name" value="AnmK"/>
    <property type="match status" value="1"/>
</dbReference>
<dbReference type="Gene3D" id="3.30.420.40">
    <property type="match status" value="2"/>
</dbReference>
<dbReference type="GeneID" id="30034242"/>
<dbReference type="InterPro" id="IPR005338">
    <property type="entry name" value="Anhydro_N_Ac-Mur_kinase"/>
</dbReference>
<dbReference type="RefSeq" id="XP_018737211.1">
    <property type="nucleotide sequence ID" value="XM_018879279.1"/>
</dbReference>
<dbReference type="KEGG" id="slb:AWJ20_2341"/>
<dbReference type="GO" id="GO:0005524">
    <property type="term" value="F:ATP binding"/>
    <property type="evidence" value="ECO:0007669"/>
    <property type="project" value="InterPro"/>
</dbReference>
<proteinExistence type="predicted"/>
<dbReference type="GO" id="GO:0009254">
    <property type="term" value="P:peptidoglycan turnover"/>
    <property type="evidence" value="ECO:0007669"/>
    <property type="project" value="InterPro"/>
</dbReference>
<keyword evidence="2" id="KW-1185">Reference proteome</keyword>
<gene>
    <name evidence="1" type="ORF">AWJ20_2341</name>
</gene>
<reference evidence="1 2" key="1">
    <citation type="submission" date="2016-02" db="EMBL/GenBank/DDBJ databases">
        <title>Complete genome sequence and transcriptome regulation of the pentose utilising yeast Sugiyamaella lignohabitans.</title>
        <authorList>
            <person name="Bellasio M."/>
            <person name="Peymann A."/>
            <person name="Valli M."/>
            <person name="Sipitzky M."/>
            <person name="Graf A."/>
            <person name="Sauer M."/>
            <person name="Marx H."/>
            <person name="Mattanovich D."/>
        </authorList>
    </citation>
    <scope>NUCLEOTIDE SEQUENCE [LARGE SCALE GENOMIC DNA]</scope>
    <source>
        <strain evidence="1 2">CBS 10342</strain>
    </source>
</reference>
<dbReference type="GO" id="GO:0006040">
    <property type="term" value="P:amino sugar metabolic process"/>
    <property type="evidence" value="ECO:0007669"/>
    <property type="project" value="InterPro"/>
</dbReference>
<dbReference type="SUPFAM" id="SSF53067">
    <property type="entry name" value="Actin-like ATPase domain"/>
    <property type="match status" value="1"/>
</dbReference>